<protein>
    <submittedName>
        <fullName evidence="1">Uncharacterized protein</fullName>
    </submittedName>
</protein>
<proteinExistence type="predicted"/>
<sequence length="95" mass="9937">MKSIVAGQWAGSALEFAELALGIDSAPFDALFGGVAGESATEYAARTDVAREVLAELWEADPESAKVAAELLRTAPVPLRRQRAAGRRPRSGVAA</sequence>
<accession>A0AB39TM50</accession>
<dbReference type="EMBL" id="CP163445">
    <property type="protein sequence ID" value="XDQ80310.1"/>
    <property type="molecule type" value="Genomic_DNA"/>
</dbReference>
<reference evidence="1" key="1">
    <citation type="submission" date="2024-07" db="EMBL/GenBank/DDBJ databases">
        <authorList>
            <person name="Yu S.T."/>
        </authorList>
    </citation>
    <scope>NUCLEOTIDE SEQUENCE</scope>
    <source>
        <strain evidence="1">Y1</strain>
    </source>
</reference>
<name>A0AB39TM50_9ACTN</name>
<dbReference type="AlphaFoldDB" id="A0AB39TM50"/>
<gene>
    <name evidence="1" type="ORF">AB2U05_18490</name>
</gene>
<organism evidence="1">
    <name type="scientific">Streptomyces sp. Y1</name>
    <dbReference type="NCBI Taxonomy" id="3238634"/>
    <lineage>
        <taxon>Bacteria</taxon>
        <taxon>Bacillati</taxon>
        <taxon>Actinomycetota</taxon>
        <taxon>Actinomycetes</taxon>
        <taxon>Kitasatosporales</taxon>
        <taxon>Streptomycetaceae</taxon>
        <taxon>Streptomyces</taxon>
    </lineage>
</organism>
<dbReference type="RefSeq" id="WP_369183778.1">
    <property type="nucleotide sequence ID" value="NZ_CP163445.1"/>
</dbReference>
<evidence type="ECO:0000313" key="1">
    <source>
        <dbReference type="EMBL" id="XDQ80310.1"/>
    </source>
</evidence>